<comment type="caution">
    <text evidence="1">The sequence shown here is derived from an EMBL/GenBank/DDBJ whole genome shotgun (WGS) entry which is preliminary data.</text>
</comment>
<keyword evidence="2" id="KW-1185">Reference proteome</keyword>
<dbReference type="SUPFAM" id="SSF103370">
    <property type="entry name" value="NinB"/>
    <property type="match status" value="1"/>
</dbReference>
<dbReference type="RefSeq" id="WP_228877639.1">
    <property type="nucleotide sequence ID" value="NZ_CAJQZC010000005.1"/>
</dbReference>
<evidence type="ECO:0000313" key="1">
    <source>
        <dbReference type="EMBL" id="CAG4900509.1"/>
    </source>
</evidence>
<protein>
    <recommendedName>
        <fullName evidence="3">NinB protein</fullName>
    </recommendedName>
</protein>
<reference evidence="1" key="1">
    <citation type="submission" date="2021-04" db="EMBL/GenBank/DDBJ databases">
        <authorList>
            <person name="Vanwijnsberghe S."/>
        </authorList>
    </citation>
    <scope>NUCLEOTIDE SEQUENCE</scope>
    <source>
        <strain evidence="1">LMG 31841</strain>
    </source>
</reference>
<dbReference type="Gene3D" id="1.10.3790.10">
    <property type="entry name" value="NinB"/>
    <property type="match status" value="1"/>
</dbReference>
<dbReference type="Proteomes" id="UP000789704">
    <property type="component" value="Unassembled WGS sequence"/>
</dbReference>
<sequence>MMPTFILREPEHAKKMVQFVKENAGEQARIGRPLVVTVTEYKAKRSSEANARYWALLGEIAEQVQVNGKWFSRDVWHEWAKEQYAPKIEGPSGLLTVSTSQMNTEQFNRYMTQIESHAARELGVEFEAV</sequence>
<dbReference type="Pfam" id="PF05772">
    <property type="entry name" value="NinB"/>
    <property type="match status" value="1"/>
</dbReference>
<proteinExistence type="predicted"/>
<dbReference type="InterPro" id="IPR008711">
    <property type="entry name" value="Recombinase_NinB"/>
</dbReference>
<gene>
    <name evidence="1" type="ORF">LMG31841_02886</name>
</gene>
<dbReference type="EMBL" id="CAJQZC010000005">
    <property type="protein sequence ID" value="CAG4900509.1"/>
    <property type="molecule type" value="Genomic_DNA"/>
</dbReference>
<name>A0A9N8X209_9BURK</name>
<evidence type="ECO:0000313" key="2">
    <source>
        <dbReference type="Proteomes" id="UP000789704"/>
    </source>
</evidence>
<evidence type="ECO:0008006" key="3">
    <source>
        <dbReference type="Google" id="ProtNLM"/>
    </source>
</evidence>
<accession>A0A9N8X209</accession>
<dbReference type="AlphaFoldDB" id="A0A9N8X209"/>
<dbReference type="InterPro" id="IPR036619">
    <property type="entry name" value="NinB_sf"/>
</dbReference>
<organism evidence="1 2">
    <name type="scientific">Paraburkholderia saeva</name>
    <dbReference type="NCBI Taxonomy" id="2777537"/>
    <lineage>
        <taxon>Bacteria</taxon>
        <taxon>Pseudomonadati</taxon>
        <taxon>Pseudomonadota</taxon>
        <taxon>Betaproteobacteria</taxon>
        <taxon>Burkholderiales</taxon>
        <taxon>Burkholderiaceae</taxon>
        <taxon>Paraburkholderia</taxon>
    </lineage>
</organism>